<evidence type="ECO:0000256" key="6">
    <source>
        <dbReference type="HAMAP-Rule" id="MF_01161"/>
    </source>
</evidence>
<organism evidence="8 9">
    <name type="scientific">Leadbettera azotonutricia (strain ATCC BAA-888 / DSM 13862 / ZAS-9)</name>
    <name type="common">Treponema azotonutricium</name>
    <dbReference type="NCBI Taxonomy" id="545695"/>
    <lineage>
        <taxon>Bacteria</taxon>
        <taxon>Pseudomonadati</taxon>
        <taxon>Spirochaetota</taxon>
        <taxon>Spirochaetia</taxon>
        <taxon>Spirochaetales</taxon>
        <taxon>Breznakiellaceae</taxon>
        <taxon>Leadbettera</taxon>
    </lineage>
</organism>
<dbReference type="GO" id="GO:0032259">
    <property type="term" value="P:methylation"/>
    <property type="evidence" value="ECO:0007669"/>
    <property type="project" value="UniProtKB-KW"/>
</dbReference>
<reference evidence="8 9" key="2">
    <citation type="journal article" date="2011" name="ISME J.">
        <title>RNA-seq reveals cooperative metabolic interactions between two termite-gut spirochete species in co-culture.</title>
        <authorList>
            <person name="Rosenthal A.Z."/>
            <person name="Matson E.G."/>
            <person name="Eldar A."/>
            <person name="Leadbetter J.R."/>
        </authorList>
    </citation>
    <scope>NUCLEOTIDE SEQUENCE [LARGE SCALE GENOMIC DNA]</scope>
    <source>
        <strain evidence="9">ATCC BAA-888 / DSM 13862 / ZAS-9</strain>
    </source>
</reference>
<dbReference type="HOGENOM" id="CLU_018869_0_1_12"/>
<evidence type="ECO:0000256" key="4">
    <source>
        <dbReference type="ARBA" id="ARBA00022840"/>
    </source>
</evidence>
<keyword evidence="9" id="KW-1185">Reference proteome</keyword>
<dbReference type="GO" id="GO:0008168">
    <property type="term" value="F:methyltransferase activity"/>
    <property type="evidence" value="ECO:0007669"/>
    <property type="project" value="UniProtKB-KW"/>
</dbReference>
<keyword evidence="3 6" id="KW-0547">Nucleotide-binding</keyword>
<comment type="catalytic activity">
    <reaction evidence="5 6">
        <text>cytidine(34) in tRNA(Ile2) + L-lysine + ATP = lysidine(34) in tRNA(Ile2) + AMP + diphosphate + H(+)</text>
        <dbReference type="Rhea" id="RHEA:43744"/>
        <dbReference type="Rhea" id="RHEA-COMP:10625"/>
        <dbReference type="Rhea" id="RHEA-COMP:10670"/>
        <dbReference type="ChEBI" id="CHEBI:15378"/>
        <dbReference type="ChEBI" id="CHEBI:30616"/>
        <dbReference type="ChEBI" id="CHEBI:32551"/>
        <dbReference type="ChEBI" id="CHEBI:33019"/>
        <dbReference type="ChEBI" id="CHEBI:82748"/>
        <dbReference type="ChEBI" id="CHEBI:83665"/>
        <dbReference type="ChEBI" id="CHEBI:456215"/>
        <dbReference type="EC" id="6.3.4.19"/>
    </reaction>
</comment>
<comment type="domain">
    <text evidence="6">The N-terminal region contains the highly conserved SGGXDS motif, predicted to be a P-loop motif involved in ATP binding.</text>
</comment>
<keyword evidence="8" id="KW-0489">Methyltransferase</keyword>
<dbReference type="EMBL" id="CP001841">
    <property type="protein sequence ID" value="AEF82190.1"/>
    <property type="molecule type" value="Genomic_DNA"/>
</dbReference>
<dbReference type="OrthoDB" id="9807403at2"/>
<keyword evidence="1 6" id="KW-0436">Ligase</keyword>
<sequence length="444" mass="48024">MNSFEAAVSAGLGDWPRGTVFIAAVSGGADSVSMLSALASLRQEKGFILHCVHVEHGMRAPDESLADAGAVEELCGKLDVACKVVSVGKGKVARAAWEKGIGVEAAARLYRHRILRREARLLKAERVLIAHTRDDLLETALMRMLKGSGPGGLAAMPRERGLILRPLLELGRKEVLAYLDEKNISYCTDSTNSDTKYLRNRIRLKLMPCMDDLFPSWRRGVEALGETQALAAGFLSSEASRRLEWKKDGGGLSMLAEKFLAEPLIIQEEAVFGAADLLAVRAAVPRRASLRRFLAGLPGGALASDLGPIRVEIRGNKLYAMPSDREKGEKGFSLLIKGPGSYNLKGWFTVEAGADGDTSMETGEGSVFFASYPLVLRPGRKDEAILKTRQKGRFQGTMECVAAEDCEGLAALIGAGKLLYGREEAPGYSKFIISGGIDVRRSER</sequence>
<gene>
    <name evidence="6" type="primary">tilS</name>
    <name evidence="8" type="ordered locus">TREAZ_3505</name>
</gene>
<dbReference type="EC" id="6.3.4.19" evidence="6"/>
<dbReference type="RefSeq" id="WP_015712071.1">
    <property type="nucleotide sequence ID" value="NC_015577.1"/>
</dbReference>
<dbReference type="Proteomes" id="UP000009222">
    <property type="component" value="Chromosome"/>
</dbReference>
<keyword evidence="6" id="KW-0963">Cytoplasm</keyword>
<dbReference type="InterPro" id="IPR014729">
    <property type="entry name" value="Rossmann-like_a/b/a_fold"/>
</dbReference>
<dbReference type="GO" id="GO:0032267">
    <property type="term" value="F:tRNA(Ile)-lysidine synthase activity"/>
    <property type="evidence" value="ECO:0007669"/>
    <property type="project" value="UniProtKB-EC"/>
</dbReference>
<keyword evidence="4 6" id="KW-0067">ATP-binding</keyword>
<dbReference type="InterPro" id="IPR012795">
    <property type="entry name" value="tRNA_Ile_lys_synt_N"/>
</dbReference>
<dbReference type="PANTHER" id="PTHR43033:SF1">
    <property type="entry name" value="TRNA(ILE)-LYSIDINE SYNTHASE-RELATED"/>
    <property type="match status" value="1"/>
</dbReference>
<dbReference type="KEGG" id="taz:TREAZ_3505"/>
<evidence type="ECO:0000313" key="8">
    <source>
        <dbReference type="EMBL" id="AEF82190.1"/>
    </source>
</evidence>
<evidence type="ECO:0000259" key="7">
    <source>
        <dbReference type="Pfam" id="PF01171"/>
    </source>
</evidence>
<name>F5Y7C8_LEAAZ</name>
<evidence type="ECO:0000256" key="5">
    <source>
        <dbReference type="ARBA" id="ARBA00048539"/>
    </source>
</evidence>
<dbReference type="eggNOG" id="COG0037">
    <property type="taxonomic scope" value="Bacteria"/>
</dbReference>
<keyword evidence="8" id="KW-0808">Transferase</keyword>
<evidence type="ECO:0000256" key="3">
    <source>
        <dbReference type="ARBA" id="ARBA00022741"/>
    </source>
</evidence>
<comment type="subcellular location">
    <subcellularLocation>
        <location evidence="6">Cytoplasm</location>
    </subcellularLocation>
</comment>
<dbReference type="SUPFAM" id="SSF52402">
    <property type="entry name" value="Adenine nucleotide alpha hydrolases-like"/>
    <property type="match status" value="1"/>
</dbReference>
<comment type="function">
    <text evidence="6">Ligates lysine onto the cytidine present at position 34 of the AUA codon-specific tRNA(Ile) that contains the anticodon CAU, in an ATP-dependent manner. Cytidine is converted to lysidine, thus changing the amino acid specificity of the tRNA from methionine to isoleucine.</text>
</comment>
<dbReference type="GO" id="GO:0005524">
    <property type="term" value="F:ATP binding"/>
    <property type="evidence" value="ECO:0007669"/>
    <property type="project" value="UniProtKB-UniRule"/>
</dbReference>
<dbReference type="GO" id="GO:0005737">
    <property type="term" value="C:cytoplasm"/>
    <property type="evidence" value="ECO:0007669"/>
    <property type="project" value="UniProtKB-SubCell"/>
</dbReference>
<protein>
    <recommendedName>
        <fullName evidence="6">tRNA(Ile)-lysidine synthase</fullName>
        <ecNumber evidence="6">6.3.4.19</ecNumber>
    </recommendedName>
    <alternativeName>
        <fullName evidence="6">tRNA(Ile)-2-lysyl-cytidine synthase</fullName>
    </alternativeName>
    <alternativeName>
        <fullName evidence="6">tRNA(Ile)-lysidine synthetase</fullName>
    </alternativeName>
</protein>
<dbReference type="GO" id="GO:0006400">
    <property type="term" value="P:tRNA modification"/>
    <property type="evidence" value="ECO:0007669"/>
    <property type="project" value="UniProtKB-UniRule"/>
</dbReference>
<dbReference type="Gene3D" id="3.40.50.620">
    <property type="entry name" value="HUPs"/>
    <property type="match status" value="1"/>
</dbReference>
<dbReference type="Pfam" id="PF01171">
    <property type="entry name" value="ATP_bind_3"/>
    <property type="match status" value="1"/>
</dbReference>
<dbReference type="InterPro" id="IPR012094">
    <property type="entry name" value="tRNA_Ile_lys_synt"/>
</dbReference>
<dbReference type="FunCoup" id="F5Y7C8">
    <property type="interactions" value="116"/>
</dbReference>
<evidence type="ECO:0000313" key="9">
    <source>
        <dbReference type="Proteomes" id="UP000009222"/>
    </source>
</evidence>
<feature type="domain" description="tRNA(Ile)-lysidine/2-thiocytidine synthase N-terminal" evidence="7">
    <location>
        <begin position="21"/>
        <end position="203"/>
    </location>
</feature>
<feature type="binding site" evidence="6">
    <location>
        <begin position="26"/>
        <end position="31"/>
    </location>
    <ligand>
        <name>ATP</name>
        <dbReference type="ChEBI" id="CHEBI:30616"/>
    </ligand>
</feature>
<evidence type="ECO:0000256" key="1">
    <source>
        <dbReference type="ARBA" id="ARBA00022598"/>
    </source>
</evidence>
<reference evidence="9" key="1">
    <citation type="submission" date="2009-12" db="EMBL/GenBank/DDBJ databases">
        <title>Complete sequence of Treponema azotonutricium strain ZAS-9.</title>
        <authorList>
            <person name="Tetu S.G."/>
            <person name="Matson E."/>
            <person name="Ren Q."/>
            <person name="Seshadri R."/>
            <person name="Elbourne L."/>
            <person name="Hassan K.A."/>
            <person name="Durkin A."/>
            <person name="Radune D."/>
            <person name="Mohamoud Y."/>
            <person name="Shay R."/>
            <person name="Jin S."/>
            <person name="Zhang X."/>
            <person name="Lucey K."/>
            <person name="Ballor N.R."/>
            <person name="Ottesen E."/>
            <person name="Rosenthal R."/>
            <person name="Allen A."/>
            <person name="Leadbetter J.R."/>
            <person name="Paulsen I.T."/>
        </authorList>
    </citation>
    <scope>NUCLEOTIDE SEQUENCE [LARGE SCALE GENOMIC DNA]</scope>
    <source>
        <strain evidence="9">ATCC BAA-888 / DSM 13862 / ZAS-9</strain>
    </source>
</reference>
<dbReference type="InParanoid" id="F5Y7C8"/>
<dbReference type="CDD" id="cd01992">
    <property type="entry name" value="TilS_N"/>
    <property type="match status" value="1"/>
</dbReference>
<dbReference type="HAMAP" id="MF_01161">
    <property type="entry name" value="tRNA_Ile_lys_synt"/>
    <property type="match status" value="1"/>
</dbReference>
<proteinExistence type="inferred from homology"/>
<evidence type="ECO:0000256" key="2">
    <source>
        <dbReference type="ARBA" id="ARBA00022694"/>
    </source>
</evidence>
<dbReference type="InterPro" id="IPR011063">
    <property type="entry name" value="TilS/TtcA_N"/>
</dbReference>
<keyword evidence="2 6" id="KW-0819">tRNA processing</keyword>
<dbReference type="PANTHER" id="PTHR43033">
    <property type="entry name" value="TRNA(ILE)-LYSIDINE SYNTHASE-RELATED"/>
    <property type="match status" value="1"/>
</dbReference>
<comment type="similarity">
    <text evidence="6">Belongs to the tRNA(Ile)-lysidine synthase family.</text>
</comment>
<accession>F5Y7C8</accession>
<dbReference type="STRING" id="545695.TREAZ_3505"/>
<dbReference type="AlphaFoldDB" id="F5Y7C8"/>
<dbReference type="NCBIfam" id="TIGR02432">
    <property type="entry name" value="lysidine_TilS_N"/>
    <property type="match status" value="1"/>
</dbReference>